<dbReference type="Proteomes" id="UP001320272">
    <property type="component" value="Unassembled WGS sequence"/>
</dbReference>
<evidence type="ECO:0000256" key="2">
    <source>
        <dbReference type="ARBA" id="ARBA00034247"/>
    </source>
</evidence>
<feature type="transmembrane region" description="Helical" evidence="3">
    <location>
        <begin position="65"/>
        <end position="83"/>
    </location>
</feature>
<dbReference type="InterPro" id="IPR000160">
    <property type="entry name" value="GGDEF_dom"/>
</dbReference>
<evidence type="ECO:0000256" key="3">
    <source>
        <dbReference type="SAM" id="Phobius"/>
    </source>
</evidence>
<accession>A0ABS9ANE6</accession>
<reference evidence="5 6" key="1">
    <citation type="journal article" date="2021" name="Front. Microbiol.">
        <title>Aerobic Denitrification and Heterotrophic Sulfur Oxidation in the Genus Halomonas Revealed by Six Novel Species Characterizations and Genome-Based Analysis.</title>
        <authorList>
            <person name="Wang L."/>
            <person name="Shao Z."/>
        </authorList>
    </citation>
    <scope>NUCLEOTIDE SEQUENCE [LARGE SCALE GENOMIC DNA]</scope>
    <source>
        <strain evidence="5 6">MCCC 1A11058</strain>
    </source>
</reference>
<gene>
    <name evidence="5" type="ORF">HOP59_03985</name>
</gene>
<evidence type="ECO:0000313" key="5">
    <source>
        <dbReference type="EMBL" id="MCE8023284.1"/>
    </source>
</evidence>
<name>A0ABS9ANE6_9GAMM</name>
<comment type="caution">
    <text evidence="5">The sequence shown here is derived from an EMBL/GenBank/DDBJ whole genome shotgun (WGS) entry which is preliminary data.</text>
</comment>
<keyword evidence="3" id="KW-1133">Transmembrane helix</keyword>
<dbReference type="PANTHER" id="PTHR45138:SF9">
    <property type="entry name" value="DIGUANYLATE CYCLASE DGCM-RELATED"/>
    <property type="match status" value="1"/>
</dbReference>
<proteinExistence type="predicted"/>
<dbReference type="InterPro" id="IPR050469">
    <property type="entry name" value="Diguanylate_Cyclase"/>
</dbReference>
<keyword evidence="3" id="KW-0472">Membrane</keyword>
<dbReference type="SUPFAM" id="SSF55073">
    <property type="entry name" value="Nucleotide cyclase"/>
    <property type="match status" value="1"/>
</dbReference>
<dbReference type="Gene3D" id="3.30.70.270">
    <property type="match status" value="1"/>
</dbReference>
<dbReference type="SMART" id="SM00267">
    <property type="entry name" value="GGDEF"/>
    <property type="match status" value="1"/>
</dbReference>
<feature type="transmembrane region" description="Helical" evidence="3">
    <location>
        <begin position="38"/>
        <end position="58"/>
    </location>
</feature>
<dbReference type="InterPro" id="IPR029787">
    <property type="entry name" value="Nucleotide_cyclase"/>
</dbReference>
<evidence type="ECO:0000313" key="6">
    <source>
        <dbReference type="Proteomes" id="UP001320272"/>
    </source>
</evidence>
<dbReference type="NCBIfam" id="TIGR00254">
    <property type="entry name" value="GGDEF"/>
    <property type="match status" value="1"/>
</dbReference>
<dbReference type="EMBL" id="JABFTV010000002">
    <property type="protein sequence ID" value="MCE8023284.1"/>
    <property type="molecule type" value="Genomic_DNA"/>
</dbReference>
<sequence>MHPYQEDQEHRRAVLQAMLLVTIASALVFAAFNFPDGMILVGGIQVALAALAAGLLVVVRRTRRVQAWCLRFLLILLSVTILLLSRPEISPFAFIWLLVIPLVTHLLLGSRLGLLLSVGYMGVGAALFLYRFGGSPELVRVEVMSNAIIAALTTLGMSHFYERTRERSELKLTRLATVDPLTGLANRARLIDVFLWEQAQAQARRNGTPLSLLMLDLDRFKRINDEYGHEAGDAVLVAFARMLQQRLREIDLISRFGGEEFLVLLNNTDGKRAFAVAEVLRQSLEQLDIEYQGKILKLTVSIGVAEYGPDGLDLDTLSRVADKRLYQAKASGRNCVRGPIAESGVEREGALLNNAAKEFQSGSDSRSAINSDS</sequence>
<protein>
    <recommendedName>
        <fullName evidence="1">diguanylate cyclase</fullName>
        <ecNumber evidence="1">2.7.7.65</ecNumber>
    </recommendedName>
</protein>
<dbReference type="Pfam" id="PF20966">
    <property type="entry name" value="MASE6"/>
    <property type="match status" value="1"/>
</dbReference>
<dbReference type="EC" id="2.7.7.65" evidence="1"/>
<comment type="catalytic activity">
    <reaction evidence="2">
        <text>2 GTP = 3',3'-c-di-GMP + 2 diphosphate</text>
        <dbReference type="Rhea" id="RHEA:24898"/>
        <dbReference type="ChEBI" id="CHEBI:33019"/>
        <dbReference type="ChEBI" id="CHEBI:37565"/>
        <dbReference type="ChEBI" id="CHEBI:58805"/>
        <dbReference type="EC" id="2.7.7.65"/>
    </reaction>
</comment>
<dbReference type="PROSITE" id="PS50887">
    <property type="entry name" value="GGDEF"/>
    <property type="match status" value="1"/>
</dbReference>
<keyword evidence="6" id="KW-1185">Reference proteome</keyword>
<dbReference type="InterPro" id="IPR043128">
    <property type="entry name" value="Rev_trsase/Diguanyl_cyclase"/>
</dbReference>
<dbReference type="PANTHER" id="PTHR45138">
    <property type="entry name" value="REGULATORY COMPONENTS OF SENSORY TRANSDUCTION SYSTEM"/>
    <property type="match status" value="1"/>
</dbReference>
<feature type="transmembrane region" description="Helical" evidence="3">
    <location>
        <begin position="89"/>
        <end position="107"/>
    </location>
</feature>
<evidence type="ECO:0000256" key="1">
    <source>
        <dbReference type="ARBA" id="ARBA00012528"/>
    </source>
</evidence>
<feature type="transmembrane region" description="Helical" evidence="3">
    <location>
        <begin position="12"/>
        <end position="32"/>
    </location>
</feature>
<dbReference type="Pfam" id="PF00990">
    <property type="entry name" value="GGDEF"/>
    <property type="match status" value="1"/>
</dbReference>
<dbReference type="InterPro" id="IPR048435">
    <property type="entry name" value="MASE6"/>
</dbReference>
<evidence type="ECO:0000259" key="4">
    <source>
        <dbReference type="PROSITE" id="PS50887"/>
    </source>
</evidence>
<feature type="transmembrane region" description="Helical" evidence="3">
    <location>
        <begin position="114"/>
        <end position="132"/>
    </location>
</feature>
<dbReference type="CDD" id="cd01949">
    <property type="entry name" value="GGDEF"/>
    <property type="match status" value="1"/>
</dbReference>
<organism evidence="5 6">
    <name type="scientific">Billgrantia aerodenitrificans</name>
    <dbReference type="NCBI Taxonomy" id="2733483"/>
    <lineage>
        <taxon>Bacteria</taxon>
        <taxon>Pseudomonadati</taxon>
        <taxon>Pseudomonadota</taxon>
        <taxon>Gammaproteobacteria</taxon>
        <taxon>Oceanospirillales</taxon>
        <taxon>Halomonadaceae</taxon>
        <taxon>Billgrantia</taxon>
    </lineage>
</organism>
<feature type="domain" description="GGDEF" evidence="4">
    <location>
        <begin position="208"/>
        <end position="341"/>
    </location>
</feature>
<keyword evidence="3" id="KW-0812">Transmembrane</keyword>